<comment type="caution">
    <text evidence="3">The sequence shown here is derived from an EMBL/GenBank/DDBJ whole genome shotgun (WGS) entry which is preliminary data.</text>
</comment>
<name>A0A5N6MLM0_9ASTR</name>
<feature type="compositionally biased region" description="Polar residues" evidence="2">
    <location>
        <begin position="1"/>
        <end position="10"/>
    </location>
</feature>
<evidence type="ECO:0000256" key="1">
    <source>
        <dbReference type="SAM" id="Coils"/>
    </source>
</evidence>
<proteinExistence type="predicted"/>
<accession>A0A5N6MLM0</accession>
<feature type="region of interest" description="Disordered" evidence="2">
    <location>
        <begin position="1"/>
        <end position="48"/>
    </location>
</feature>
<sequence>MSDSLNLNDTTNKEAEDTKLVEQPEDENKLENTNNEQQEENRVDEEEHEDYVLHAQDYLHLQYENRPEDEYVPLDPWQDESYEIVISSICDITFLASFNFSSDFLRLAFHYTYLVKSRFENWDASILKESISKRCYSIMVTVRRSEYPATHLPRPDCAPLFNTMAVERKTTVFGENKRSPAMSCRSSNLLLNPISRRSSRLVTPISSYNSQCPKPSPPSIRFDGQSRRHLLLLLTATTAVTAMEAPSIAADIGLFGLRKKLKAVEEEAELIVKEGFESAEKGIEAAEITIEAAEKGIEAAEKGIKTAEMEIATEVDFGFGGGLTQAGVVVGAEVVGILVGTSIVNESNDTTCEETPVKERHYSTCASITATKKRKKKDNMPEFHLQSSAAPKCRKLESTNDREEAFNLERTINKKENLKMRS</sequence>
<dbReference type="PANTHER" id="PTHR36734:SF1">
    <property type="entry name" value="OS02G0815300 PROTEIN"/>
    <property type="match status" value="1"/>
</dbReference>
<keyword evidence="4" id="KW-1185">Reference proteome</keyword>
<feature type="region of interest" description="Disordered" evidence="2">
    <location>
        <begin position="376"/>
        <end position="401"/>
    </location>
</feature>
<dbReference type="EMBL" id="SZYD01000015">
    <property type="protein sequence ID" value="KAD3640952.1"/>
    <property type="molecule type" value="Genomic_DNA"/>
</dbReference>
<evidence type="ECO:0000256" key="2">
    <source>
        <dbReference type="SAM" id="MobiDB-lite"/>
    </source>
</evidence>
<evidence type="ECO:0000313" key="3">
    <source>
        <dbReference type="EMBL" id="KAD3640952.1"/>
    </source>
</evidence>
<feature type="coiled-coil region" evidence="1">
    <location>
        <begin position="283"/>
        <end position="310"/>
    </location>
</feature>
<protein>
    <submittedName>
        <fullName evidence="3">Uncharacterized protein</fullName>
    </submittedName>
</protein>
<reference evidence="3 4" key="1">
    <citation type="submission" date="2019-05" db="EMBL/GenBank/DDBJ databases">
        <title>Mikania micrantha, genome provides insights into the molecular mechanism of rapid growth.</title>
        <authorList>
            <person name="Liu B."/>
        </authorList>
    </citation>
    <scope>NUCLEOTIDE SEQUENCE [LARGE SCALE GENOMIC DNA]</scope>
    <source>
        <strain evidence="3">NLD-2019</strain>
        <tissue evidence="3">Leaf</tissue>
    </source>
</reference>
<dbReference type="PANTHER" id="PTHR36734">
    <property type="entry name" value="YCF37-LIKE PROTEIN"/>
    <property type="match status" value="1"/>
</dbReference>
<evidence type="ECO:0000313" key="4">
    <source>
        <dbReference type="Proteomes" id="UP000326396"/>
    </source>
</evidence>
<dbReference type="Proteomes" id="UP000326396">
    <property type="component" value="Linkage Group LG5"/>
</dbReference>
<dbReference type="AlphaFoldDB" id="A0A5N6MLM0"/>
<dbReference type="GO" id="GO:0009534">
    <property type="term" value="C:chloroplast thylakoid"/>
    <property type="evidence" value="ECO:0007669"/>
    <property type="project" value="TreeGrafter"/>
</dbReference>
<gene>
    <name evidence="3" type="ORF">E3N88_30175</name>
</gene>
<feature type="compositionally biased region" description="Basic and acidic residues" evidence="2">
    <location>
        <begin position="11"/>
        <end position="30"/>
    </location>
</feature>
<dbReference type="OrthoDB" id="782330at2759"/>
<keyword evidence="1" id="KW-0175">Coiled coil</keyword>
<organism evidence="3 4">
    <name type="scientific">Mikania micrantha</name>
    <name type="common">bitter vine</name>
    <dbReference type="NCBI Taxonomy" id="192012"/>
    <lineage>
        <taxon>Eukaryota</taxon>
        <taxon>Viridiplantae</taxon>
        <taxon>Streptophyta</taxon>
        <taxon>Embryophyta</taxon>
        <taxon>Tracheophyta</taxon>
        <taxon>Spermatophyta</taxon>
        <taxon>Magnoliopsida</taxon>
        <taxon>eudicotyledons</taxon>
        <taxon>Gunneridae</taxon>
        <taxon>Pentapetalae</taxon>
        <taxon>asterids</taxon>
        <taxon>campanulids</taxon>
        <taxon>Asterales</taxon>
        <taxon>Asteraceae</taxon>
        <taxon>Asteroideae</taxon>
        <taxon>Heliantheae alliance</taxon>
        <taxon>Eupatorieae</taxon>
        <taxon>Mikania</taxon>
    </lineage>
</organism>